<keyword evidence="5" id="KW-0547">Nucleotide-binding</keyword>
<keyword evidence="6 11" id="KW-0418">Kinase</keyword>
<dbReference type="InterPro" id="IPR036097">
    <property type="entry name" value="HisK_dim/P_sf"/>
</dbReference>
<feature type="transmembrane region" description="Helical" evidence="9">
    <location>
        <begin position="196"/>
        <end position="218"/>
    </location>
</feature>
<keyword evidence="9" id="KW-0812">Transmembrane</keyword>
<keyword evidence="7" id="KW-0067">ATP-binding</keyword>
<evidence type="ECO:0000256" key="1">
    <source>
        <dbReference type="ARBA" id="ARBA00000085"/>
    </source>
</evidence>
<keyword evidence="9" id="KW-0472">Membrane</keyword>
<gene>
    <name evidence="11" type="ORF">DX130_20770</name>
</gene>
<comment type="catalytic activity">
    <reaction evidence="1">
        <text>ATP + protein L-histidine = ADP + protein N-phospho-L-histidine.</text>
        <dbReference type="EC" id="2.7.13.3"/>
    </reaction>
</comment>
<feature type="transmembrane region" description="Helical" evidence="9">
    <location>
        <begin position="299"/>
        <end position="318"/>
    </location>
</feature>
<feature type="transmembrane region" description="Helical" evidence="9">
    <location>
        <begin position="259"/>
        <end position="278"/>
    </location>
</feature>
<feature type="transmembrane region" description="Helical" evidence="9">
    <location>
        <begin position="230"/>
        <end position="247"/>
    </location>
</feature>
<evidence type="ECO:0000256" key="6">
    <source>
        <dbReference type="ARBA" id="ARBA00022777"/>
    </source>
</evidence>
<dbReference type="GO" id="GO:0000155">
    <property type="term" value="F:phosphorelay sensor kinase activity"/>
    <property type="evidence" value="ECO:0007669"/>
    <property type="project" value="InterPro"/>
</dbReference>
<reference evidence="11 12" key="1">
    <citation type="submission" date="2018-08" db="EMBL/GenBank/DDBJ databases">
        <title>Paenibacillus sp. M4BSY-1, whole genome shotgun sequence.</title>
        <authorList>
            <person name="Tuo L."/>
        </authorList>
    </citation>
    <scope>NUCLEOTIDE SEQUENCE [LARGE SCALE GENOMIC DNA]</scope>
    <source>
        <strain evidence="11 12">M4BSY-1</strain>
    </source>
</reference>
<dbReference type="InterPro" id="IPR004358">
    <property type="entry name" value="Sig_transdc_His_kin-like_C"/>
</dbReference>
<keyword evidence="4" id="KW-0808">Transferase</keyword>
<dbReference type="InterPro" id="IPR036890">
    <property type="entry name" value="HATPase_C_sf"/>
</dbReference>
<dbReference type="Pfam" id="PF00512">
    <property type="entry name" value="HisKA"/>
    <property type="match status" value="1"/>
</dbReference>
<evidence type="ECO:0000313" key="12">
    <source>
        <dbReference type="Proteomes" id="UP000261905"/>
    </source>
</evidence>
<accession>A0A371P664</accession>
<dbReference type="SMART" id="SM00388">
    <property type="entry name" value="HisKA"/>
    <property type="match status" value="1"/>
</dbReference>
<name>A0A371P664_9BACL</name>
<dbReference type="Gene3D" id="3.30.565.10">
    <property type="entry name" value="Histidine kinase-like ATPase, C-terminal domain"/>
    <property type="match status" value="1"/>
</dbReference>
<dbReference type="SUPFAM" id="SSF47384">
    <property type="entry name" value="Homodimeric domain of signal transducing histidine kinase"/>
    <property type="match status" value="1"/>
</dbReference>
<protein>
    <recommendedName>
        <fullName evidence="2">histidine kinase</fullName>
        <ecNumber evidence="2">2.7.13.3</ecNumber>
    </recommendedName>
</protein>
<dbReference type="PANTHER" id="PTHR43065:SF46">
    <property type="entry name" value="C4-DICARBOXYLATE TRANSPORT SENSOR PROTEIN DCTB"/>
    <property type="match status" value="1"/>
</dbReference>
<feature type="transmembrane region" description="Helical" evidence="9">
    <location>
        <begin position="384"/>
        <end position="404"/>
    </location>
</feature>
<organism evidence="11 12">
    <name type="scientific">Paenibacillus paeoniae</name>
    <dbReference type="NCBI Taxonomy" id="2292705"/>
    <lineage>
        <taxon>Bacteria</taxon>
        <taxon>Bacillati</taxon>
        <taxon>Bacillota</taxon>
        <taxon>Bacilli</taxon>
        <taxon>Bacillales</taxon>
        <taxon>Paenibacillaceae</taxon>
        <taxon>Paenibacillus</taxon>
    </lineage>
</organism>
<evidence type="ECO:0000259" key="10">
    <source>
        <dbReference type="PROSITE" id="PS50109"/>
    </source>
</evidence>
<dbReference type="Gene3D" id="1.10.287.130">
    <property type="match status" value="1"/>
</dbReference>
<dbReference type="EC" id="2.7.13.3" evidence="2"/>
<dbReference type="SMART" id="SM00387">
    <property type="entry name" value="HATPase_c"/>
    <property type="match status" value="1"/>
</dbReference>
<dbReference type="InterPro" id="IPR003661">
    <property type="entry name" value="HisK_dim/P_dom"/>
</dbReference>
<comment type="caution">
    <text evidence="11">The sequence shown here is derived from an EMBL/GenBank/DDBJ whole genome shotgun (WGS) entry which is preliminary data.</text>
</comment>
<dbReference type="AlphaFoldDB" id="A0A371P664"/>
<feature type="transmembrane region" description="Helical" evidence="9">
    <location>
        <begin position="21"/>
        <end position="40"/>
    </location>
</feature>
<evidence type="ECO:0000256" key="2">
    <source>
        <dbReference type="ARBA" id="ARBA00012438"/>
    </source>
</evidence>
<keyword evidence="9" id="KW-1133">Transmembrane helix</keyword>
<dbReference type="Proteomes" id="UP000261905">
    <property type="component" value="Unassembled WGS sequence"/>
</dbReference>
<evidence type="ECO:0000313" key="11">
    <source>
        <dbReference type="EMBL" id="REK71441.1"/>
    </source>
</evidence>
<evidence type="ECO:0000256" key="7">
    <source>
        <dbReference type="ARBA" id="ARBA00022840"/>
    </source>
</evidence>
<dbReference type="InterPro" id="IPR003594">
    <property type="entry name" value="HATPase_dom"/>
</dbReference>
<dbReference type="PRINTS" id="PR00344">
    <property type="entry name" value="BCTRLSENSOR"/>
</dbReference>
<evidence type="ECO:0000256" key="3">
    <source>
        <dbReference type="ARBA" id="ARBA00022553"/>
    </source>
</evidence>
<dbReference type="Pfam" id="PF02518">
    <property type="entry name" value="HATPase_c"/>
    <property type="match status" value="1"/>
</dbReference>
<keyword evidence="3" id="KW-0597">Phosphoprotein</keyword>
<evidence type="ECO:0000256" key="4">
    <source>
        <dbReference type="ARBA" id="ARBA00022679"/>
    </source>
</evidence>
<dbReference type="CDD" id="cd00082">
    <property type="entry name" value="HisKA"/>
    <property type="match status" value="1"/>
</dbReference>
<dbReference type="PANTHER" id="PTHR43065">
    <property type="entry name" value="SENSOR HISTIDINE KINASE"/>
    <property type="match status" value="1"/>
</dbReference>
<proteinExistence type="predicted"/>
<dbReference type="SUPFAM" id="SSF55874">
    <property type="entry name" value="ATPase domain of HSP90 chaperone/DNA topoisomerase II/histidine kinase"/>
    <property type="match status" value="1"/>
</dbReference>
<sequence>MKNISTRRGWSEVLIMGETRGFIYKVAIVVVLLSFLVPVAQLRAEGNERMNTITEWQMFWEQSGKEMTIEQVSALSDDDGWFPVKVGGEYPVVPEEIKTVWIKFQLPELTQMRPAIEFNRLFATSITIYIEQNIVYQLTRDYPYDLNEFFVPLSNSETKKEVYLKLIRDNYRIGLQDVINIGESSELIKRYVKEDLIAVILGAALIFISFFMLVSVVFFNRSFVPGWNSLFLVMLSIGLMILTYSSFIDKIFPEYGRVLYYIFDVASSILIPSIFFFFDKIFGKGPYNIVRYFRNLQMVSAIFLIALLIGSANSEFIARLYENVGLIIFAISIVVGNIILIVSLFLYCKRGNKEAIILASGFSIFAGVGIAEVIWYFLSDQMHMMFFWKVSLLFFLASLIIILVRKVMQNYEEAVKYSKQIEIFNNELQRSEKIEMISHLAASIAHEVRNPLQVTRGFLQLIGQKSSGEKEKAYTTLAINELDRASEIITDFLTFAKPDLGDMRTLNLTDELQQITAILAPLATMGGGTLKISSQNDLFIDGNSSKFKQALINIIKNSIEAFNRDAGLVEISANYEVQENMIIIVIKDNGEGIDEADLKRLGEPYYSKKTKGTGLGLMVTYRIIEAMKGTIQFSSTKGQGTECKIKLPRIIKAD</sequence>
<feature type="domain" description="Histidine kinase" evidence="10">
    <location>
        <begin position="443"/>
        <end position="651"/>
    </location>
</feature>
<evidence type="ECO:0000256" key="5">
    <source>
        <dbReference type="ARBA" id="ARBA00022741"/>
    </source>
</evidence>
<feature type="transmembrane region" description="Helical" evidence="9">
    <location>
        <begin position="355"/>
        <end position="378"/>
    </location>
</feature>
<dbReference type="PROSITE" id="PS50109">
    <property type="entry name" value="HIS_KIN"/>
    <property type="match status" value="1"/>
</dbReference>
<evidence type="ECO:0000256" key="8">
    <source>
        <dbReference type="ARBA" id="ARBA00023012"/>
    </source>
</evidence>
<dbReference type="OrthoDB" id="9815750at2"/>
<dbReference type="EMBL" id="QUBQ01000005">
    <property type="protein sequence ID" value="REK71441.1"/>
    <property type="molecule type" value="Genomic_DNA"/>
</dbReference>
<dbReference type="GO" id="GO:0005524">
    <property type="term" value="F:ATP binding"/>
    <property type="evidence" value="ECO:0007669"/>
    <property type="project" value="UniProtKB-KW"/>
</dbReference>
<keyword evidence="8" id="KW-0902">Two-component regulatory system</keyword>
<feature type="transmembrane region" description="Helical" evidence="9">
    <location>
        <begin position="324"/>
        <end position="348"/>
    </location>
</feature>
<keyword evidence="12" id="KW-1185">Reference proteome</keyword>
<dbReference type="InterPro" id="IPR005467">
    <property type="entry name" value="His_kinase_dom"/>
</dbReference>
<evidence type="ECO:0000256" key="9">
    <source>
        <dbReference type="SAM" id="Phobius"/>
    </source>
</evidence>